<dbReference type="Proteomes" id="UP000240481">
    <property type="component" value="Unassembled WGS sequence"/>
</dbReference>
<dbReference type="Pfam" id="PF09375">
    <property type="entry name" value="Peptidase_M75"/>
    <property type="match status" value="1"/>
</dbReference>
<dbReference type="CDD" id="cd14659">
    <property type="entry name" value="Imelysin-like_IPPA"/>
    <property type="match status" value="1"/>
</dbReference>
<dbReference type="EMBL" id="PYLZ01000001">
    <property type="protein sequence ID" value="PSW26983.1"/>
    <property type="molecule type" value="Genomic_DNA"/>
</dbReference>
<dbReference type="RefSeq" id="WP_053111726.1">
    <property type="nucleotide sequence ID" value="NZ_AP024852.1"/>
</dbReference>
<dbReference type="OrthoDB" id="5729110at2"/>
<evidence type="ECO:0000256" key="2">
    <source>
        <dbReference type="ARBA" id="ARBA00022729"/>
    </source>
</evidence>
<comment type="subcellular location">
    <subcellularLocation>
        <location evidence="1">Cell envelope</location>
    </subcellularLocation>
</comment>
<evidence type="ECO:0000256" key="1">
    <source>
        <dbReference type="ARBA" id="ARBA00004196"/>
    </source>
</evidence>
<protein>
    <submittedName>
        <fullName evidence="4">Iron-regulated protein A</fullName>
    </submittedName>
</protein>
<dbReference type="InterPro" id="IPR038352">
    <property type="entry name" value="Imelysin_sf"/>
</dbReference>
<dbReference type="InterPro" id="IPR018976">
    <property type="entry name" value="Imelysin-like"/>
</dbReference>
<evidence type="ECO:0000259" key="3">
    <source>
        <dbReference type="Pfam" id="PF09375"/>
    </source>
</evidence>
<gene>
    <name evidence="4" type="ORF">C9I94_03100</name>
</gene>
<evidence type="ECO:0000313" key="4">
    <source>
        <dbReference type="EMBL" id="PSW26983.1"/>
    </source>
</evidence>
<dbReference type="AlphaFoldDB" id="A0A2T3PCP3"/>
<name>A0A2T3PCP3_9GAMM</name>
<reference evidence="4 5" key="1">
    <citation type="submission" date="2018-01" db="EMBL/GenBank/DDBJ databases">
        <title>Whole genome sequencing of Histamine producing bacteria.</title>
        <authorList>
            <person name="Butler K."/>
        </authorList>
    </citation>
    <scope>NUCLEOTIDE SEQUENCE [LARGE SCALE GENOMIC DNA]</scope>
    <source>
        <strain evidence="4 5">DSM 24669</strain>
    </source>
</reference>
<dbReference type="GO" id="GO:0030313">
    <property type="term" value="C:cell envelope"/>
    <property type="evidence" value="ECO:0007669"/>
    <property type="project" value="UniProtKB-SubCell"/>
</dbReference>
<keyword evidence="2" id="KW-0732">Signal</keyword>
<evidence type="ECO:0000313" key="5">
    <source>
        <dbReference type="Proteomes" id="UP000240481"/>
    </source>
</evidence>
<dbReference type="InterPro" id="IPR034984">
    <property type="entry name" value="Imelysin-like_IPPA"/>
</dbReference>
<organism evidence="4 5">
    <name type="scientific">Photobacterium swingsii</name>
    <dbReference type="NCBI Taxonomy" id="680026"/>
    <lineage>
        <taxon>Bacteria</taxon>
        <taxon>Pseudomonadati</taxon>
        <taxon>Pseudomonadota</taxon>
        <taxon>Gammaproteobacteria</taxon>
        <taxon>Vibrionales</taxon>
        <taxon>Vibrionaceae</taxon>
        <taxon>Photobacterium</taxon>
    </lineage>
</organism>
<sequence length="380" mass="42453">MKAFIYHSKYQTKKQTKLCTTYGFKHQVRLQGVRNAVVVVGLIMLTGCQQEQQTMSDAVHQLHVTSAANFAQQANQLDQDFQLYCQSPTADTLSQAKEQWSTTMQAWMALQGREKGSEAALGLSWQIQFWPDKKNTTGRKLNQLLKQETMWQAGALANQSVAVQGLGAAEWFLYDQQSPIVQSKLSEYDKAAQVDKISAENCSLFTAVSGRIADSSAALEQAWKVNPWQSMPVKMALGEYLGALNNQLDYTMKKLSRPLGKPGSPKVYQAESWRSQTSMVNLKSNITAMQQLYLANESGLDKLLRDRGYAATADRIDKRFSALLEGWPQTPAMVPMLKTREGYRQLLNIYNGLEYIQIALQDEVAPELGIVVGFNATDGD</sequence>
<comment type="caution">
    <text evidence="4">The sequence shown here is derived from an EMBL/GenBank/DDBJ whole genome shotgun (WGS) entry which is preliminary data.</text>
</comment>
<dbReference type="Gene3D" id="1.20.1420.20">
    <property type="entry name" value="M75 peptidase, HXXE motif"/>
    <property type="match status" value="1"/>
</dbReference>
<keyword evidence="5" id="KW-1185">Reference proteome</keyword>
<accession>A0A2T3PCP3</accession>
<proteinExistence type="predicted"/>
<feature type="domain" description="Imelysin-like" evidence="3">
    <location>
        <begin position="66"/>
        <end position="355"/>
    </location>
</feature>